<keyword evidence="3" id="KW-0805">Transcription regulation</keyword>
<gene>
    <name evidence="9" type="ORF">Poli38472_001415</name>
</gene>
<organism evidence="9 10">
    <name type="scientific">Pythium oligandrum</name>
    <name type="common">Mycoparasitic fungus</name>
    <dbReference type="NCBI Taxonomy" id="41045"/>
    <lineage>
        <taxon>Eukaryota</taxon>
        <taxon>Sar</taxon>
        <taxon>Stramenopiles</taxon>
        <taxon>Oomycota</taxon>
        <taxon>Peronosporomycetes</taxon>
        <taxon>Pythiales</taxon>
        <taxon>Pythiaceae</taxon>
        <taxon>Pythium</taxon>
    </lineage>
</organism>
<dbReference type="SMART" id="SM00385">
    <property type="entry name" value="CYCLIN"/>
    <property type="match status" value="1"/>
</dbReference>
<dbReference type="GO" id="GO:0070897">
    <property type="term" value="P:transcription preinitiation complex assembly"/>
    <property type="evidence" value="ECO:0007669"/>
    <property type="project" value="InterPro"/>
</dbReference>
<dbReference type="Gene3D" id="1.10.472.170">
    <property type="match status" value="1"/>
</dbReference>
<dbReference type="SUPFAM" id="SSF57783">
    <property type="entry name" value="Zinc beta-ribbon"/>
    <property type="match status" value="1"/>
</dbReference>
<dbReference type="Proteomes" id="UP000794436">
    <property type="component" value="Unassembled WGS sequence"/>
</dbReference>
<evidence type="ECO:0000256" key="3">
    <source>
        <dbReference type="ARBA" id="ARBA00023015"/>
    </source>
</evidence>
<dbReference type="InterPro" id="IPR013150">
    <property type="entry name" value="TFIIB_cyclin"/>
</dbReference>
<evidence type="ECO:0000256" key="6">
    <source>
        <dbReference type="PROSITE-ProRule" id="PRU00469"/>
    </source>
</evidence>
<dbReference type="InterPro" id="IPR013763">
    <property type="entry name" value="Cyclin-like_dom"/>
</dbReference>
<dbReference type="OrthoDB" id="25790at2759"/>
<keyword evidence="10" id="KW-1185">Reference proteome</keyword>
<evidence type="ECO:0000256" key="5">
    <source>
        <dbReference type="ARBA" id="ARBA00031706"/>
    </source>
</evidence>
<dbReference type="InterPro" id="IPR000812">
    <property type="entry name" value="TFIIB"/>
</dbReference>
<keyword evidence="6" id="KW-0863">Zinc-finger</keyword>
<keyword evidence="6" id="KW-0479">Metal-binding</keyword>
<dbReference type="Pfam" id="PF08271">
    <property type="entry name" value="Zn_Ribbon_TF"/>
    <property type="match status" value="1"/>
</dbReference>
<evidence type="ECO:0000313" key="9">
    <source>
        <dbReference type="EMBL" id="TMW69259.1"/>
    </source>
</evidence>
<evidence type="ECO:0000256" key="1">
    <source>
        <dbReference type="ARBA" id="ARBA00010857"/>
    </source>
</evidence>
<dbReference type="PANTHER" id="PTHR11618:SF13">
    <property type="entry name" value="TRANSCRIPTION INITIATION FACTOR IIB"/>
    <property type="match status" value="1"/>
</dbReference>
<sequence>MGAECFTERCGACGSMDVVTDFGAGDIVCRECGLILGERIVDDSPEWRNFANDDRGGDPAAKSRVGEAMDHRLDSASLTTFLVDTKPSSKGAEGDRPHRRPGLKTESARVRRMEGMLAKIQEVADALALPKVIVEVAMDVYAEAEKKGVSMRGPEKESMPVAVLFIACRKSGNARSLKEFAAASGIPKNRIGKSFMVLSKNLNLEMTQATTEEYVRRFCSRLGLPTKTQMIANDVAKKADELGLSTGKSPNAVAASVVYLVAAYTDAKRSIQEISNVTTIGEKNVKVVCKELNKSRMVLFEGVMLT</sequence>
<dbReference type="Pfam" id="PF00382">
    <property type="entry name" value="TFIIB"/>
    <property type="match status" value="2"/>
</dbReference>
<dbReference type="EMBL" id="SPLM01000001">
    <property type="protein sequence ID" value="TMW69259.1"/>
    <property type="molecule type" value="Genomic_DNA"/>
</dbReference>
<evidence type="ECO:0000256" key="7">
    <source>
        <dbReference type="SAM" id="MobiDB-lite"/>
    </source>
</evidence>
<feature type="region of interest" description="Disordered" evidence="7">
    <location>
        <begin position="84"/>
        <end position="107"/>
    </location>
</feature>
<evidence type="ECO:0000313" key="10">
    <source>
        <dbReference type="Proteomes" id="UP000794436"/>
    </source>
</evidence>
<dbReference type="PANTHER" id="PTHR11618">
    <property type="entry name" value="TRANSCRIPTION INITIATION FACTOR IIB-RELATED"/>
    <property type="match status" value="1"/>
</dbReference>
<feature type="domain" description="TFIIB-type" evidence="8">
    <location>
        <begin position="6"/>
        <end position="37"/>
    </location>
</feature>
<comment type="similarity">
    <text evidence="1">Belongs to the TFIIB family.</text>
</comment>
<dbReference type="PRINTS" id="PR00685">
    <property type="entry name" value="TIFACTORIIB"/>
</dbReference>
<dbReference type="GO" id="GO:0017025">
    <property type="term" value="F:TBP-class protein binding"/>
    <property type="evidence" value="ECO:0007669"/>
    <property type="project" value="InterPro"/>
</dbReference>
<dbReference type="GO" id="GO:0005634">
    <property type="term" value="C:nucleus"/>
    <property type="evidence" value="ECO:0007669"/>
    <property type="project" value="TreeGrafter"/>
</dbReference>
<keyword evidence="6" id="KW-0862">Zinc</keyword>
<dbReference type="InterPro" id="IPR013137">
    <property type="entry name" value="Znf_TFIIB"/>
</dbReference>
<protein>
    <recommendedName>
        <fullName evidence="5">General transcription factor TFIIB</fullName>
    </recommendedName>
</protein>
<keyword evidence="4" id="KW-0804">Transcription</keyword>
<evidence type="ECO:0000256" key="2">
    <source>
        <dbReference type="ARBA" id="ARBA00022737"/>
    </source>
</evidence>
<evidence type="ECO:0000259" key="8">
    <source>
        <dbReference type="PROSITE" id="PS51134"/>
    </source>
</evidence>
<evidence type="ECO:0000256" key="4">
    <source>
        <dbReference type="ARBA" id="ARBA00023163"/>
    </source>
</evidence>
<dbReference type="Gene3D" id="1.10.472.10">
    <property type="entry name" value="Cyclin-like"/>
    <property type="match status" value="1"/>
</dbReference>
<dbReference type="SUPFAM" id="SSF47954">
    <property type="entry name" value="Cyclin-like"/>
    <property type="match status" value="2"/>
</dbReference>
<accession>A0A8K1CU27</accession>
<keyword evidence="2" id="KW-0677">Repeat</keyword>
<name>A0A8K1CU27_PYTOL</name>
<dbReference type="AlphaFoldDB" id="A0A8K1CU27"/>
<comment type="caution">
    <text evidence="9">The sequence shown here is derived from an EMBL/GenBank/DDBJ whole genome shotgun (WGS) entry which is preliminary data.</text>
</comment>
<dbReference type="GO" id="GO:0097550">
    <property type="term" value="C:transcription preinitiation complex"/>
    <property type="evidence" value="ECO:0007669"/>
    <property type="project" value="TreeGrafter"/>
</dbReference>
<dbReference type="InterPro" id="IPR036915">
    <property type="entry name" value="Cyclin-like_sf"/>
</dbReference>
<dbReference type="GO" id="GO:0008270">
    <property type="term" value="F:zinc ion binding"/>
    <property type="evidence" value="ECO:0007669"/>
    <property type="project" value="UniProtKB-KW"/>
</dbReference>
<dbReference type="PROSITE" id="PS51134">
    <property type="entry name" value="ZF_TFIIB"/>
    <property type="match status" value="1"/>
</dbReference>
<reference evidence="9" key="1">
    <citation type="submission" date="2019-03" db="EMBL/GenBank/DDBJ databases">
        <title>Long read genome sequence of the mycoparasitic Pythium oligandrum ATCC 38472 isolated from sugarbeet rhizosphere.</title>
        <authorList>
            <person name="Gaulin E."/>
        </authorList>
    </citation>
    <scope>NUCLEOTIDE SEQUENCE</scope>
    <source>
        <strain evidence="9">ATCC 38472_TT</strain>
    </source>
</reference>
<proteinExistence type="inferred from homology"/>